<organism evidence="2">
    <name type="scientific">Siphoviridae sp. ct9UA16</name>
    <dbReference type="NCBI Taxonomy" id="2827793"/>
    <lineage>
        <taxon>Viruses</taxon>
        <taxon>Duplodnaviria</taxon>
        <taxon>Heunggongvirae</taxon>
        <taxon>Uroviricota</taxon>
        <taxon>Caudoviricetes</taxon>
    </lineage>
</organism>
<reference evidence="2" key="1">
    <citation type="journal article" date="2021" name="Proc. Natl. Acad. Sci. U.S.A.">
        <title>A Catalog of Tens of Thousands of Viruses from Human Metagenomes Reveals Hidden Associations with Chronic Diseases.</title>
        <authorList>
            <person name="Tisza M.J."/>
            <person name="Buck C.B."/>
        </authorList>
    </citation>
    <scope>NUCLEOTIDE SEQUENCE</scope>
    <source>
        <strain evidence="2">Ct9UA16</strain>
    </source>
</reference>
<protein>
    <submittedName>
        <fullName evidence="2">Helix-turn-helix domain protein</fullName>
    </submittedName>
</protein>
<feature type="domain" description="HTH cro/C1-type" evidence="1">
    <location>
        <begin position="19"/>
        <end position="75"/>
    </location>
</feature>
<dbReference type="GO" id="GO:0003677">
    <property type="term" value="F:DNA binding"/>
    <property type="evidence" value="ECO:0007669"/>
    <property type="project" value="InterPro"/>
</dbReference>
<proteinExistence type="predicted"/>
<name>A0A8S5TMQ7_9CAUD</name>
<evidence type="ECO:0000259" key="1">
    <source>
        <dbReference type="PROSITE" id="PS50943"/>
    </source>
</evidence>
<dbReference type="PROSITE" id="PS50943">
    <property type="entry name" value="HTH_CROC1"/>
    <property type="match status" value="1"/>
</dbReference>
<accession>A0A8S5TMQ7</accession>
<dbReference type="Pfam" id="PF01381">
    <property type="entry name" value="HTH_3"/>
    <property type="match status" value="1"/>
</dbReference>
<evidence type="ECO:0000313" key="2">
    <source>
        <dbReference type="EMBL" id="DAF64370.1"/>
    </source>
</evidence>
<dbReference type="CDD" id="cd00093">
    <property type="entry name" value="HTH_XRE"/>
    <property type="match status" value="1"/>
</dbReference>
<dbReference type="SMART" id="SM00530">
    <property type="entry name" value="HTH_XRE"/>
    <property type="match status" value="1"/>
</dbReference>
<dbReference type="InterPro" id="IPR001387">
    <property type="entry name" value="Cro/C1-type_HTH"/>
</dbReference>
<dbReference type="EMBL" id="BK032859">
    <property type="protein sequence ID" value="DAF64370.1"/>
    <property type="molecule type" value="Genomic_DNA"/>
</dbReference>
<dbReference type="SUPFAM" id="SSF47413">
    <property type="entry name" value="lambda repressor-like DNA-binding domains"/>
    <property type="match status" value="1"/>
</dbReference>
<sequence>MGNQTTKSPFDVQILAARLKDLMRESVPKVTQKDLAAALGTAPNMVSAYMHGKSCPSLPMAVNIAQYFDVSIDYLAGLTDQRQQPTAAPTPEPKRMRNGPWRKMAICNSCDWRRRLSAPCGDWDGTACIYTHETGIFRSSPPTEDGCAYYKSRQR</sequence>
<dbReference type="InterPro" id="IPR010982">
    <property type="entry name" value="Lambda_DNA-bd_dom_sf"/>
</dbReference>
<dbReference type="Gene3D" id="1.10.260.40">
    <property type="entry name" value="lambda repressor-like DNA-binding domains"/>
    <property type="match status" value="1"/>
</dbReference>